<feature type="compositionally biased region" description="Polar residues" evidence="1">
    <location>
        <begin position="145"/>
        <end position="172"/>
    </location>
</feature>
<dbReference type="AlphaFoldDB" id="A0A816Q2M1"/>
<accession>A0A816Q2M1</accession>
<reference evidence="2" key="1">
    <citation type="submission" date="2021-01" db="EMBL/GenBank/DDBJ databases">
        <authorList>
            <consortium name="Genoscope - CEA"/>
            <person name="William W."/>
        </authorList>
    </citation>
    <scope>NUCLEOTIDE SEQUENCE</scope>
</reference>
<proteinExistence type="predicted"/>
<feature type="region of interest" description="Disordered" evidence="1">
    <location>
        <begin position="128"/>
        <end position="192"/>
    </location>
</feature>
<gene>
    <name evidence="2" type="ORF">DARMORV10_C06P13880.1</name>
</gene>
<name>A0A816Q2M1_BRANA</name>
<evidence type="ECO:0000313" key="2">
    <source>
        <dbReference type="EMBL" id="CAF2056841.1"/>
    </source>
</evidence>
<evidence type="ECO:0000256" key="1">
    <source>
        <dbReference type="SAM" id="MobiDB-lite"/>
    </source>
</evidence>
<dbReference type="EMBL" id="HG994370">
    <property type="protein sequence ID" value="CAF2056841.1"/>
    <property type="molecule type" value="Genomic_DNA"/>
</dbReference>
<organism evidence="2">
    <name type="scientific">Brassica napus</name>
    <name type="common">Rape</name>
    <dbReference type="NCBI Taxonomy" id="3708"/>
    <lineage>
        <taxon>Eukaryota</taxon>
        <taxon>Viridiplantae</taxon>
        <taxon>Streptophyta</taxon>
        <taxon>Embryophyta</taxon>
        <taxon>Tracheophyta</taxon>
        <taxon>Spermatophyta</taxon>
        <taxon>Magnoliopsida</taxon>
        <taxon>eudicotyledons</taxon>
        <taxon>Gunneridae</taxon>
        <taxon>Pentapetalae</taxon>
        <taxon>rosids</taxon>
        <taxon>malvids</taxon>
        <taxon>Brassicales</taxon>
        <taxon>Brassicaceae</taxon>
        <taxon>Brassiceae</taxon>
        <taxon>Brassica</taxon>
    </lineage>
</organism>
<feature type="compositionally biased region" description="Basic and acidic residues" evidence="1">
    <location>
        <begin position="180"/>
        <end position="192"/>
    </location>
</feature>
<sequence>MKKPAAVTQDEWVTAALTEDAVVVELLLRLKHAGTVESAANTPLLRWGSRKPRSRLGKEWSFDGISHTVSVLKHLGFLLVSFIFFDVCRILESLDYMFKLQWHLSLEVIGAEGWSAQQGENELDNMEVENDDAASEARQTDPPARQTNPEPDAPSSSNGPRVSNAPQASTVPKPSRKRRAEQAEDVMRSSLQSRDEILSHKNHLIESHPDLSCSQLKAMSVLHSLSSIRM</sequence>
<protein>
    <submittedName>
        <fullName evidence="2">(rape) hypothetical protein</fullName>
    </submittedName>
</protein>
<dbReference type="Proteomes" id="UP001295469">
    <property type="component" value="Chromosome C06"/>
</dbReference>